<evidence type="ECO:0000256" key="6">
    <source>
        <dbReference type="ARBA" id="ARBA00022512"/>
    </source>
</evidence>
<comment type="catalytic activity">
    <reaction evidence="14 17">
        <text>[(1-&gt;4)-alpha-D-galacturonosyl methyl ester](n) + n H2O = [(1-&gt;4)-alpha-D-galacturonosyl](n) + n methanol + n H(+)</text>
        <dbReference type="Rhea" id="RHEA:22380"/>
        <dbReference type="Rhea" id="RHEA-COMP:14570"/>
        <dbReference type="Rhea" id="RHEA-COMP:14573"/>
        <dbReference type="ChEBI" id="CHEBI:15377"/>
        <dbReference type="ChEBI" id="CHEBI:15378"/>
        <dbReference type="ChEBI" id="CHEBI:17790"/>
        <dbReference type="ChEBI" id="CHEBI:140522"/>
        <dbReference type="ChEBI" id="CHEBI:140523"/>
        <dbReference type="EC" id="3.1.1.11"/>
    </reaction>
</comment>
<comment type="similarity">
    <text evidence="3">In the N-terminal section; belongs to the PMEI family.</text>
</comment>
<dbReference type="EMBL" id="JACGWM010000002">
    <property type="protein sequence ID" value="KAL0389656.1"/>
    <property type="molecule type" value="Genomic_DNA"/>
</dbReference>
<dbReference type="Pfam" id="PF04043">
    <property type="entry name" value="PMEI"/>
    <property type="match status" value="1"/>
</dbReference>
<keyword evidence="7" id="KW-0964">Secreted</keyword>
<proteinExistence type="inferred from homology"/>
<accession>A0AAW2SDA3</accession>
<feature type="signal peptide" evidence="17">
    <location>
        <begin position="1"/>
        <end position="31"/>
    </location>
</feature>
<dbReference type="FunFam" id="1.20.140.40:FF:000004">
    <property type="entry name" value="Pectinesterase"/>
    <property type="match status" value="1"/>
</dbReference>
<feature type="active site" evidence="16">
    <location>
        <position position="372"/>
    </location>
</feature>
<dbReference type="FunFam" id="2.160.20.10:FF:000029">
    <property type="entry name" value="Pectinesterase 4"/>
    <property type="match status" value="1"/>
</dbReference>
<keyword evidence="12" id="KW-0325">Glycoprotein</keyword>
<dbReference type="SUPFAM" id="SSF101148">
    <property type="entry name" value="Plant invertase/pectin methylesterase inhibitor"/>
    <property type="match status" value="1"/>
</dbReference>
<evidence type="ECO:0000256" key="7">
    <source>
        <dbReference type="ARBA" id="ARBA00022525"/>
    </source>
</evidence>
<keyword evidence="8 17" id="KW-0732">Signal</keyword>
<dbReference type="InterPro" id="IPR033131">
    <property type="entry name" value="Pectinesterase_Asp_AS"/>
</dbReference>
<evidence type="ECO:0000256" key="10">
    <source>
        <dbReference type="ARBA" id="ARBA00023085"/>
    </source>
</evidence>
<dbReference type="EC" id="3.1.1.11" evidence="5 17"/>
<dbReference type="AlphaFoldDB" id="A0AAW2SDA3"/>
<evidence type="ECO:0000256" key="2">
    <source>
        <dbReference type="ARBA" id="ARBA00005184"/>
    </source>
</evidence>
<comment type="similarity">
    <text evidence="4">In the C-terminal section; belongs to the pectinesterase family.</text>
</comment>
<dbReference type="InterPro" id="IPR011050">
    <property type="entry name" value="Pectin_lyase_fold/virulence"/>
</dbReference>
<dbReference type="PROSITE" id="PS00503">
    <property type="entry name" value="PECTINESTERASE_2"/>
    <property type="match status" value="1"/>
</dbReference>
<evidence type="ECO:0000259" key="18">
    <source>
        <dbReference type="SMART" id="SM00856"/>
    </source>
</evidence>
<evidence type="ECO:0000313" key="19">
    <source>
        <dbReference type="EMBL" id="KAL0389656.1"/>
    </source>
</evidence>
<comment type="caution">
    <text evidence="19">The sequence shown here is derived from an EMBL/GenBank/DDBJ whole genome shotgun (WGS) entry which is preliminary data.</text>
</comment>
<comment type="pathway">
    <text evidence="2 17">Glycan metabolism; pectin degradation; 2-dehydro-3-deoxy-D-gluconate from pectin: step 1/5.</text>
</comment>
<protein>
    <recommendedName>
        <fullName evidence="5 17">Pectinesterase</fullName>
        <ecNumber evidence="5 17">3.1.1.11</ecNumber>
    </recommendedName>
</protein>
<evidence type="ECO:0000256" key="4">
    <source>
        <dbReference type="ARBA" id="ARBA00007786"/>
    </source>
</evidence>
<sequence length="559" mass="61476">MAKNPRNLLFSPFPLLCILFLLSFFFSQSSADAPPASPVPPSKVCKSTPFPSFCNTVLPASNSSANVYDYGRFSVRKSLSAARKFLSLIEKYLRKSKQLTITAVRALEDCKFLAESNIDNLMSSFQIVDQTSRTLSVLEADDVQTLLSAILTNTQTCIDGLQATASAWSVRNGILSPLSNDTRLYSVSLALFTKGWVPKKKNRPSFSNPAGRKQLKMRNGSLNLKMSARNQAIYRTVNNRRLLQADIGDDQVLVSDVVIVSQDGSGNFTAINDAVAAAPNNTDGTSGYFLIYITAGVYEEYVSIAVVGTGFVAVNITIRNTAGAIKHQAVAVRNGADLSIFYSCSFEAYQDTLYVHSLRQFYVECDIYGTVDFIFGNAAVVFQSCNLYPRLPMSNQFNAITAQGRTDPNQNTGISIQNCTIRAADDLANSNITIRTYLGRPWKEYSRTVYMQSFMDSLISPEGWTIWSGDFALNTSYYAEFNNTGPGSNTSQRVTWPGFHIINATDAANFTVPAFLLGDAWPKRGPLIILVLFHHITLKSTLDQTYSPAVLVSLSPSNF</sequence>
<dbReference type="InterPro" id="IPR000070">
    <property type="entry name" value="Pectinesterase_cat"/>
</dbReference>
<dbReference type="SMART" id="SM00856">
    <property type="entry name" value="PMEI"/>
    <property type="match status" value="1"/>
</dbReference>
<dbReference type="InterPro" id="IPR006501">
    <property type="entry name" value="Pectinesterase_inhib_dom"/>
</dbReference>
<keyword evidence="11" id="KW-1015">Disulfide bond</keyword>
<dbReference type="Pfam" id="PF01095">
    <property type="entry name" value="Pectinesterase"/>
    <property type="match status" value="1"/>
</dbReference>
<dbReference type="GO" id="GO:0045490">
    <property type="term" value="P:pectin catabolic process"/>
    <property type="evidence" value="ECO:0007669"/>
    <property type="project" value="UniProtKB-UniRule"/>
</dbReference>
<dbReference type="GO" id="GO:0042545">
    <property type="term" value="P:cell wall modification"/>
    <property type="evidence" value="ECO:0007669"/>
    <property type="project" value="UniProtKB-UniRule"/>
</dbReference>
<dbReference type="GO" id="GO:0004857">
    <property type="term" value="F:enzyme inhibitor activity"/>
    <property type="evidence" value="ECO:0007669"/>
    <property type="project" value="InterPro"/>
</dbReference>
<name>A0AAW2SDA3_9LAMI</name>
<evidence type="ECO:0000256" key="5">
    <source>
        <dbReference type="ARBA" id="ARBA00013229"/>
    </source>
</evidence>
<reference evidence="19" key="2">
    <citation type="journal article" date="2024" name="Plant">
        <title>Genomic evolution and insights into agronomic trait innovations of Sesamum species.</title>
        <authorList>
            <person name="Miao H."/>
            <person name="Wang L."/>
            <person name="Qu L."/>
            <person name="Liu H."/>
            <person name="Sun Y."/>
            <person name="Le M."/>
            <person name="Wang Q."/>
            <person name="Wei S."/>
            <person name="Zheng Y."/>
            <person name="Lin W."/>
            <person name="Duan Y."/>
            <person name="Cao H."/>
            <person name="Xiong S."/>
            <person name="Wang X."/>
            <person name="Wei L."/>
            <person name="Li C."/>
            <person name="Ma Q."/>
            <person name="Ju M."/>
            <person name="Zhao R."/>
            <person name="Li G."/>
            <person name="Mu C."/>
            <person name="Tian Q."/>
            <person name="Mei H."/>
            <person name="Zhang T."/>
            <person name="Gao T."/>
            <person name="Zhang H."/>
        </authorList>
    </citation>
    <scope>NUCLEOTIDE SEQUENCE</scope>
    <source>
        <strain evidence="19">KEN8</strain>
    </source>
</reference>
<evidence type="ECO:0000256" key="1">
    <source>
        <dbReference type="ARBA" id="ARBA00004191"/>
    </source>
</evidence>
<evidence type="ECO:0000256" key="8">
    <source>
        <dbReference type="ARBA" id="ARBA00022729"/>
    </source>
</evidence>
<dbReference type="PANTHER" id="PTHR31707">
    <property type="entry name" value="PECTINESTERASE"/>
    <property type="match status" value="1"/>
</dbReference>
<keyword evidence="13" id="KW-0961">Cell wall biogenesis/degradation</keyword>
<dbReference type="InterPro" id="IPR012334">
    <property type="entry name" value="Pectin_lyas_fold"/>
</dbReference>
<organism evidence="19">
    <name type="scientific">Sesamum calycinum</name>
    <dbReference type="NCBI Taxonomy" id="2727403"/>
    <lineage>
        <taxon>Eukaryota</taxon>
        <taxon>Viridiplantae</taxon>
        <taxon>Streptophyta</taxon>
        <taxon>Embryophyta</taxon>
        <taxon>Tracheophyta</taxon>
        <taxon>Spermatophyta</taxon>
        <taxon>Magnoliopsida</taxon>
        <taxon>eudicotyledons</taxon>
        <taxon>Gunneridae</taxon>
        <taxon>Pentapetalae</taxon>
        <taxon>asterids</taxon>
        <taxon>lamiids</taxon>
        <taxon>Lamiales</taxon>
        <taxon>Pedaliaceae</taxon>
        <taxon>Sesamum</taxon>
    </lineage>
</organism>
<evidence type="ECO:0000256" key="3">
    <source>
        <dbReference type="ARBA" id="ARBA00006027"/>
    </source>
</evidence>
<evidence type="ECO:0000256" key="9">
    <source>
        <dbReference type="ARBA" id="ARBA00022801"/>
    </source>
</evidence>
<keyword evidence="10 17" id="KW-0063">Aspartyl esterase</keyword>
<evidence type="ECO:0000256" key="17">
    <source>
        <dbReference type="RuleBase" id="RU000589"/>
    </source>
</evidence>
<dbReference type="NCBIfam" id="TIGR01614">
    <property type="entry name" value="PME_inhib"/>
    <property type="match status" value="1"/>
</dbReference>
<dbReference type="InterPro" id="IPR035513">
    <property type="entry name" value="Invertase/methylesterase_inhib"/>
</dbReference>
<evidence type="ECO:0000256" key="12">
    <source>
        <dbReference type="ARBA" id="ARBA00023180"/>
    </source>
</evidence>
<evidence type="ECO:0000256" key="15">
    <source>
        <dbReference type="ARBA" id="ARBA00057335"/>
    </source>
</evidence>
<dbReference type="CDD" id="cd15798">
    <property type="entry name" value="PMEI-like_3"/>
    <property type="match status" value="1"/>
</dbReference>
<evidence type="ECO:0000256" key="16">
    <source>
        <dbReference type="PROSITE-ProRule" id="PRU10040"/>
    </source>
</evidence>
<dbReference type="Gene3D" id="1.20.140.40">
    <property type="entry name" value="Invertase/pectin methylesterase inhibitor family protein"/>
    <property type="match status" value="1"/>
</dbReference>
<evidence type="ECO:0000256" key="11">
    <source>
        <dbReference type="ARBA" id="ARBA00023157"/>
    </source>
</evidence>
<dbReference type="SUPFAM" id="SSF51126">
    <property type="entry name" value="Pectin lyase-like"/>
    <property type="match status" value="1"/>
</dbReference>
<feature type="chain" id="PRO_5043104008" description="Pectinesterase" evidence="17">
    <location>
        <begin position="32"/>
        <end position="559"/>
    </location>
</feature>
<evidence type="ECO:0000256" key="13">
    <source>
        <dbReference type="ARBA" id="ARBA00023316"/>
    </source>
</evidence>
<reference evidence="19" key="1">
    <citation type="submission" date="2020-06" db="EMBL/GenBank/DDBJ databases">
        <authorList>
            <person name="Li T."/>
            <person name="Hu X."/>
            <person name="Zhang T."/>
            <person name="Song X."/>
            <person name="Zhang H."/>
            <person name="Dai N."/>
            <person name="Sheng W."/>
            <person name="Hou X."/>
            <person name="Wei L."/>
        </authorList>
    </citation>
    <scope>NUCLEOTIDE SEQUENCE</scope>
    <source>
        <strain evidence="19">KEN8</strain>
        <tissue evidence="19">Leaf</tissue>
    </source>
</reference>
<feature type="domain" description="Pectinesterase inhibitor" evidence="18">
    <location>
        <begin position="36"/>
        <end position="191"/>
    </location>
</feature>
<comment type="subcellular location">
    <subcellularLocation>
        <location evidence="1">Secreted</location>
        <location evidence="1">Cell wall</location>
    </subcellularLocation>
</comment>
<keyword evidence="6" id="KW-0134">Cell wall</keyword>
<gene>
    <name evidence="19" type="ORF">Scaly_0322700</name>
</gene>
<evidence type="ECO:0000256" key="14">
    <source>
        <dbReference type="ARBA" id="ARBA00047928"/>
    </source>
</evidence>
<comment type="function">
    <text evidence="15">Acts in the modification of cell walls via demethylesterification of cell wall pectin.</text>
</comment>
<dbReference type="GO" id="GO:0030599">
    <property type="term" value="F:pectinesterase activity"/>
    <property type="evidence" value="ECO:0007669"/>
    <property type="project" value="UniProtKB-UniRule"/>
</dbReference>
<keyword evidence="9 17" id="KW-0378">Hydrolase</keyword>
<dbReference type="Gene3D" id="2.160.20.10">
    <property type="entry name" value="Single-stranded right-handed beta-helix, Pectin lyase-like"/>
    <property type="match status" value="2"/>
</dbReference>